<sequence length="295" mass="35512">MKIAMSDEAHFHLNVAVNRQNFRYWAAELKDAIRQHNTQINRDLLERVEIDFRQHLEHCVKADGHHMPDKQEEELETLREELEEEHRIRNQLEEKKNEELENLRLQLETERQMRRQQEAIKATVTLSPSLPPHATFSRLANQNAKPHCQAEVEVQSISKRLKLLPLYELKRSRKTLLSYETVLVSSRYRILSLQNCLQLPLSARRLNLNKKEELENLRSQLESERQMRRQQEANKKEELENLRSQLESERQMRRQQETNKKEELENLRLQLESERQMRRQQEAVSNELLDRHRAK</sequence>
<comment type="caution">
    <text evidence="3">The sequence shown here is derived from an EMBL/GenBank/DDBJ whole genome shotgun (WGS) entry which is preliminary data.</text>
</comment>
<evidence type="ECO:0000256" key="1">
    <source>
        <dbReference type="SAM" id="Coils"/>
    </source>
</evidence>
<dbReference type="Proteomes" id="UP001148838">
    <property type="component" value="Unassembled WGS sequence"/>
</dbReference>
<evidence type="ECO:0000313" key="4">
    <source>
        <dbReference type="Proteomes" id="UP001148838"/>
    </source>
</evidence>
<dbReference type="EMBL" id="JAJSOF020000029">
    <property type="protein sequence ID" value="KAJ4431912.1"/>
    <property type="molecule type" value="Genomic_DNA"/>
</dbReference>
<feature type="region of interest" description="Disordered" evidence="2">
    <location>
        <begin position="246"/>
        <end position="295"/>
    </location>
</feature>
<protein>
    <submittedName>
        <fullName evidence="3">Uncharacterized protein</fullName>
    </submittedName>
</protein>
<keyword evidence="4" id="KW-1185">Reference proteome</keyword>
<gene>
    <name evidence="3" type="ORF">ANN_20518</name>
</gene>
<evidence type="ECO:0000313" key="3">
    <source>
        <dbReference type="EMBL" id="KAJ4431912.1"/>
    </source>
</evidence>
<name>A0ABQ8SD79_PERAM</name>
<organism evidence="3 4">
    <name type="scientific">Periplaneta americana</name>
    <name type="common">American cockroach</name>
    <name type="synonym">Blatta americana</name>
    <dbReference type="NCBI Taxonomy" id="6978"/>
    <lineage>
        <taxon>Eukaryota</taxon>
        <taxon>Metazoa</taxon>
        <taxon>Ecdysozoa</taxon>
        <taxon>Arthropoda</taxon>
        <taxon>Hexapoda</taxon>
        <taxon>Insecta</taxon>
        <taxon>Pterygota</taxon>
        <taxon>Neoptera</taxon>
        <taxon>Polyneoptera</taxon>
        <taxon>Dictyoptera</taxon>
        <taxon>Blattodea</taxon>
        <taxon>Blattoidea</taxon>
        <taxon>Blattidae</taxon>
        <taxon>Blattinae</taxon>
        <taxon>Periplaneta</taxon>
    </lineage>
</organism>
<proteinExistence type="predicted"/>
<feature type="coiled-coil region" evidence="1">
    <location>
        <begin position="75"/>
        <end position="120"/>
    </location>
</feature>
<feature type="compositionally biased region" description="Basic and acidic residues" evidence="2">
    <location>
        <begin position="246"/>
        <end position="281"/>
    </location>
</feature>
<keyword evidence="1" id="KW-0175">Coiled coil</keyword>
<evidence type="ECO:0000256" key="2">
    <source>
        <dbReference type="SAM" id="MobiDB-lite"/>
    </source>
</evidence>
<accession>A0ABQ8SD79</accession>
<feature type="region of interest" description="Disordered" evidence="2">
    <location>
        <begin position="221"/>
        <end position="240"/>
    </location>
</feature>
<reference evidence="3 4" key="1">
    <citation type="journal article" date="2022" name="Allergy">
        <title>Genome assembly and annotation of Periplaneta americana reveal a comprehensive cockroach allergen profile.</title>
        <authorList>
            <person name="Wang L."/>
            <person name="Xiong Q."/>
            <person name="Saelim N."/>
            <person name="Wang L."/>
            <person name="Nong W."/>
            <person name="Wan A.T."/>
            <person name="Shi M."/>
            <person name="Liu X."/>
            <person name="Cao Q."/>
            <person name="Hui J.H.L."/>
            <person name="Sookrung N."/>
            <person name="Leung T.F."/>
            <person name="Tungtrongchitr A."/>
            <person name="Tsui S.K.W."/>
        </authorList>
    </citation>
    <scope>NUCLEOTIDE SEQUENCE [LARGE SCALE GENOMIC DNA]</scope>
    <source>
        <strain evidence="3">PWHHKU_190912</strain>
    </source>
</reference>